<keyword evidence="1" id="KW-0472">Membrane</keyword>
<evidence type="ECO:0000313" key="4">
    <source>
        <dbReference type="Proteomes" id="UP000317484"/>
    </source>
</evidence>
<keyword evidence="4" id="KW-1185">Reference proteome</keyword>
<protein>
    <submittedName>
        <fullName evidence="3">Putative membrane protein</fullName>
    </submittedName>
</protein>
<feature type="domain" description="SHOCT" evidence="2">
    <location>
        <begin position="51"/>
        <end position="76"/>
    </location>
</feature>
<dbReference type="EMBL" id="FXTJ01000022">
    <property type="protein sequence ID" value="SMP00040.1"/>
    <property type="molecule type" value="Genomic_DNA"/>
</dbReference>
<gene>
    <name evidence="3" type="ORF">SAMN06273567_12225</name>
</gene>
<keyword evidence="1" id="KW-1133">Transmembrane helix</keyword>
<dbReference type="InterPro" id="IPR018649">
    <property type="entry name" value="SHOCT"/>
</dbReference>
<organism evidence="3 4">
    <name type="scientific">Geodermatophilus aquaeductus</name>
    <dbReference type="NCBI Taxonomy" id="1564161"/>
    <lineage>
        <taxon>Bacteria</taxon>
        <taxon>Bacillati</taxon>
        <taxon>Actinomycetota</taxon>
        <taxon>Actinomycetes</taxon>
        <taxon>Geodermatophilales</taxon>
        <taxon>Geodermatophilaceae</taxon>
        <taxon>Geodermatophilus</taxon>
    </lineage>
</organism>
<accession>A0A521FW17</accession>
<keyword evidence="1" id="KW-0812">Transmembrane</keyword>
<feature type="transmembrane region" description="Helical" evidence="1">
    <location>
        <begin position="12"/>
        <end position="36"/>
    </location>
</feature>
<evidence type="ECO:0000313" key="3">
    <source>
        <dbReference type="EMBL" id="SMP00040.1"/>
    </source>
</evidence>
<name>A0A521FW17_9ACTN</name>
<evidence type="ECO:0000256" key="1">
    <source>
        <dbReference type="SAM" id="Phobius"/>
    </source>
</evidence>
<sequence length="84" mass="9620">MGWYVGDHMSGWGWVAMTVSSLLFIAFLVLGGMLLIRYARQQEQPAAQRSPEQILAERYTRGELTEEQYRQQLATLRDTGTLAR</sequence>
<dbReference type="Proteomes" id="UP000317484">
    <property type="component" value="Unassembled WGS sequence"/>
</dbReference>
<proteinExistence type="predicted"/>
<dbReference type="AlphaFoldDB" id="A0A521FW17"/>
<reference evidence="3 4" key="1">
    <citation type="submission" date="2017-05" db="EMBL/GenBank/DDBJ databases">
        <authorList>
            <person name="Varghese N."/>
            <person name="Submissions S."/>
        </authorList>
    </citation>
    <scope>NUCLEOTIDE SEQUENCE [LARGE SCALE GENOMIC DNA]</scope>
    <source>
        <strain evidence="3 4">DSM 46834</strain>
    </source>
</reference>
<evidence type="ECO:0000259" key="2">
    <source>
        <dbReference type="Pfam" id="PF09851"/>
    </source>
</evidence>
<dbReference type="Pfam" id="PF09851">
    <property type="entry name" value="SHOCT"/>
    <property type="match status" value="1"/>
</dbReference>